<dbReference type="AlphaFoldDB" id="A0A852VMA5"/>
<name>A0A852VMA5_9BACT</name>
<evidence type="ECO:0000313" key="7">
    <source>
        <dbReference type="Proteomes" id="UP000564385"/>
    </source>
</evidence>
<dbReference type="InterPro" id="IPR019734">
    <property type="entry name" value="TPR_rpt"/>
</dbReference>
<dbReference type="Proteomes" id="UP000564385">
    <property type="component" value="Unassembled WGS sequence"/>
</dbReference>
<sequence length="487" mass="52679">MSLTMRTLLTGLALICMASEPVAQVKQTAIPPLDQLVKSDGGLSQKYSDINAESNVTLRTLADSSQANGQWKAAAYYWMRLVSLYGKADDRISLGIAQLHMGKDAEAIVSFQAAIVTNPASFDAWANLGVAHSRVQQYDQAVVSLQKALTLNPGEFQTRLTLAKALTSVFRFKEALAIALDCEQRAPKDPEVLGLVGQIQLFSGQPGEALSAFERLALQRTLTATEEADAGRTLMLLDRPSEARTHFLRALSLDSALTGIHFDLARCARRMHDRDIEEQEDSLAKAELRCTNQQAEALALVCDADQFESNGDRIAASMRYHQALPLVCGSPKLIYEVARGLVNLGEFGAAAQLLESAHKENITSANILTLQALLVESNGKFEAAEADLREALNLEPSSILALTNMGALLGKQGRLSEAEDYLESATEIDPQAQDTLVDLALIKAARNHIEEANALLRRALKSPGNHSRAVTALNALCATEVATCSQK</sequence>
<evidence type="ECO:0000256" key="4">
    <source>
        <dbReference type="SAM" id="Coils"/>
    </source>
</evidence>
<dbReference type="PANTHER" id="PTHR44943:SF4">
    <property type="entry name" value="TPR REPEAT-CONTAINING PROTEIN MJ0798"/>
    <property type="match status" value="1"/>
</dbReference>
<feature type="repeat" description="TPR" evidence="3">
    <location>
        <begin position="365"/>
        <end position="398"/>
    </location>
</feature>
<dbReference type="PROSITE" id="PS50293">
    <property type="entry name" value="TPR_REGION"/>
    <property type="match status" value="1"/>
</dbReference>
<keyword evidence="5" id="KW-0732">Signal</keyword>
<evidence type="ECO:0000256" key="5">
    <source>
        <dbReference type="SAM" id="SignalP"/>
    </source>
</evidence>
<comment type="caution">
    <text evidence="6">The sequence shown here is derived from an EMBL/GenBank/DDBJ whole genome shotgun (WGS) entry which is preliminary data.</text>
</comment>
<keyword evidence="4" id="KW-0175">Coiled coil</keyword>
<feature type="repeat" description="TPR" evidence="3">
    <location>
        <begin position="122"/>
        <end position="155"/>
    </location>
</feature>
<dbReference type="PROSITE" id="PS50005">
    <property type="entry name" value="TPR"/>
    <property type="match status" value="3"/>
</dbReference>
<feature type="signal peptide" evidence="5">
    <location>
        <begin position="1"/>
        <end position="23"/>
    </location>
</feature>
<dbReference type="SUPFAM" id="SSF48452">
    <property type="entry name" value="TPR-like"/>
    <property type="match status" value="2"/>
</dbReference>
<dbReference type="Pfam" id="PF14559">
    <property type="entry name" value="TPR_19"/>
    <property type="match status" value="1"/>
</dbReference>
<protein>
    <submittedName>
        <fullName evidence="6">Tetratricopeptide (TPR) repeat protein</fullName>
    </submittedName>
</protein>
<evidence type="ECO:0000256" key="2">
    <source>
        <dbReference type="ARBA" id="ARBA00022803"/>
    </source>
</evidence>
<proteinExistence type="predicted"/>
<feature type="repeat" description="TPR" evidence="3">
    <location>
        <begin position="399"/>
        <end position="432"/>
    </location>
</feature>
<dbReference type="InterPro" id="IPR011990">
    <property type="entry name" value="TPR-like_helical_dom_sf"/>
</dbReference>
<dbReference type="InterPro" id="IPR051685">
    <property type="entry name" value="Ycf3/AcsC/BcsC/TPR_MFPF"/>
</dbReference>
<keyword evidence="2 3" id="KW-0802">TPR repeat</keyword>
<keyword evidence="1" id="KW-0677">Repeat</keyword>
<dbReference type="SMART" id="SM00028">
    <property type="entry name" value="TPR"/>
    <property type="match status" value="6"/>
</dbReference>
<feature type="coiled-coil region" evidence="4">
    <location>
        <begin position="269"/>
        <end position="296"/>
    </location>
</feature>
<dbReference type="Gene3D" id="1.25.40.10">
    <property type="entry name" value="Tetratricopeptide repeat domain"/>
    <property type="match status" value="2"/>
</dbReference>
<reference evidence="6 7" key="1">
    <citation type="submission" date="2020-07" db="EMBL/GenBank/DDBJ databases">
        <title>Genomic Encyclopedia of Type Strains, Phase IV (KMG-V): Genome sequencing to study the core and pangenomes of soil and plant-associated prokaryotes.</title>
        <authorList>
            <person name="Whitman W."/>
        </authorList>
    </citation>
    <scope>NUCLEOTIDE SEQUENCE [LARGE SCALE GENOMIC DNA]</scope>
    <source>
        <strain evidence="6 7">M8UP22</strain>
    </source>
</reference>
<gene>
    <name evidence="6" type="ORF">HDF08_003636</name>
</gene>
<dbReference type="Pfam" id="PF13181">
    <property type="entry name" value="TPR_8"/>
    <property type="match status" value="1"/>
</dbReference>
<accession>A0A852VMA5</accession>
<feature type="chain" id="PRO_5032950096" evidence="5">
    <location>
        <begin position="24"/>
        <end position="487"/>
    </location>
</feature>
<dbReference type="Pfam" id="PF00515">
    <property type="entry name" value="TPR_1"/>
    <property type="match status" value="1"/>
</dbReference>
<evidence type="ECO:0000313" key="6">
    <source>
        <dbReference type="EMBL" id="NYF91534.1"/>
    </source>
</evidence>
<organism evidence="6 7">
    <name type="scientific">Tunturiibacter lichenicola</name>
    <dbReference type="NCBI Taxonomy" id="2051959"/>
    <lineage>
        <taxon>Bacteria</taxon>
        <taxon>Pseudomonadati</taxon>
        <taxon>Acidobacteriota</taxon>
        <taxon>Terriglobia</taxon>
        <taxon>Terriglobales</taxon>
        <taxon>Acidobacteriaceae</taxon>
        <taxon>Tunturiibacter</taxon>
    </lineage>
</organism>
<evidence type="ECO:0000256" key="1">
    <source>
        <dbReference type="ARBA" id="ARBA00022737"/>
    </source>
</evidence>
<dbReference type="EMBL" id="JACCCU010000002">
    <property type="protein sequence ID" value="NYF91534.1"/>
    <property type="molecule type" value="Genomic_DNA"/>
</dbReference>
<dbReference type="PANTHER" id="PTHR44943">
    <property type="entry name" value="CELLULOSE SYNTHASE OPERON PROTEIN C"/>
    <property type="match status" value="1"/>
</dbReference>
<evidence type="ECO:0000256" key="3">
    <source>
        <dbReference type="PROSITE-ProRule" id="PRU00339"/>
    </source>
</evidence>